<dbReference type="EMBL" id="JAVIKH010000009">
    <property type="protein sequence ID" value="MDX8336363.1"/>
    <property type="molecule type" value="Genomic_DNA"/>
</dbReference>
<feature type="domain" description="Glycosyltransferase 2-like" evidence="1">
    <location>
        <begin position="4"/>
        <end position="106"/>
    </location>
</feature>
<dbReference type="Gene3D" id="3.90.550.10">
    <property type="entry name" value="Spore Coat Polysaccharide Biosynthesis Protein SpsA, Chain A"/>
    <property type="match status" value="1"/>
</dbReference>
<dbReference type="InterPro" id="IPR001173">
    <property type="entry name" value="Glyco_trans_2-like"/>
</dbReference>
<keyword evidence="3" id="KW-1185">Reference proteome</keyword>
<sequence>MKISVAMITFNEEKILKRTLESVKGIADEIVIVDSGSTDLTEEIAKEYNAKFHKESWKGYGPQRNSAIEKCKGEWILNIDADEEISEELKDKILSIINDEQNKKEIFKINRLSVCFGKKLKHGGWGTSYAIRLFKKGSGLFNDNTVHEAFETNKEIFKIKENIYHHSYLTMEDYFNRFNRYTTEGAKDYYRKKKKVNIFDIAINPIYKFVKMYIFRLGFLDGVEGFVIASTSSLYSMIKYFKLREMYKNGSYLQKDNNIKNR</sequence>
<proteinExistence type="predicted"/>
<accession>A0ABU4W9Z7</accession>
<dbReference type="EC" id="2.4.-.-" evidence="2"/>
<dbReference type="PANTHER" id="PTHR43630:SF2">
    <property type="entry name" value="GLYCOSYLTRANSFERASE"/>
    <property type="match status" value="1"/>
</dbReference>
<dbReference type="Proteomes" id="UP001279681">
    <property type="component" value="Unassembled WGS sequence"/>
</dbReference>
<dbReference type="Pfam" id="PF00535">
    <property type="entry name" value="Glycos_transf_2"/>
    <property type="match status" value="1"/>
</dbReference>
<gene>
    <name evidence="2" type="ORF">RFV38_07625</name>
</gene>
<protein>
    <submittedName>
        <fullName evidence="2">Glycosyltransferase family 2 protein</fullName>
        <ecNumber evidence="2">2.4.-.-</ecNumber>
    </submittedName>
</protein>
<dbReference type="CDD" id="cd02511">
    <property type="entry name" value="Beta4Glucosyltransferase"/>
    <property type="match status" value="1"/>
</dbReference>
<reference evidence="3" key="1">
    <citation type="submission" date="2023-07" db="EMBL/GenBank/DDBJ databases">
        <authorList>
            <person name="Colorado M.A."/>
            <person name="Villamil L.M."/>
            <person name="Melo J.F."/>
            <person name="Rodriguez J.A."/>
            <person name="Ruiz R.Y."/>
        </authorList>
    </citation>
    <scope>NUCLEOTIDE SEQUENCE [LARGE SCALE GENOMIC DNA]</scope>
    <source>
        <strain evidence="3">C33</strain>
    </source>
</reference>
<keyword evidence="2" id="KW-0328">Glycosyltransferase</keyword>
<organism evidence="2 3">
    <name type="scientific">Candidatus Cetobacterium colombiensis</name>
    <dbReference type="NCBI Taxonomy" id="3073100"/>
    <lineage>
        <taxon>Bacteria</taxon>
        <taxon>Fusobacteriati</taxon>
        <taxon>Fusobacteriota</taxon>
        <taxon>Fusobacteriia</taxon>
        <taxon>Fusobacteriales</taxon>
        <taxon>Fusobacteriaceae</taxon>
        <taxon>Cetobacterium</taxon>
    </lineage>
</organism>
<dbReference type="GO" id="GO:0016757">
    <property type="term" value="F:glycosyltransferase activity"/>
    <property type="evidence" value="ECO:0007669"/>
    <property type="project" value="UniProtKB-KW"/>
</dbReference>
<evidence type="ECO:0000313" key="3">
    <source>
        <dbReference type="Proteomes" id="UP001279681"/>
    </source>
</evidence>
<name>A0ABU4W9Z7_9FUSO</name>
<comment type="caution">
    <text evidence="2">The sequence shown here is derived from an EMBL/GenBank/DDBJ whole genome shotgun (WGS) entry which is preliminary data.</text>
</comment>
<dbReference type="PANTHER" id="PTHR43630">
    <property type="entry name" value="POLY-BETA-1,6-N-ACETYL-D-GLUCOSAMINE SYNTHASE"/>
    <property type="match status" value="1"/>
</dbReference>
<dbReference type="RefSeq" id="WP_320313768.1">
    <property type="nucleotide sequence ID" value="NZ_JAVIKH010000009.1"/>
</dbReference>
<evidence type="ECO:0000313" key="2">
    <source>
        <dbReference type="EMBL" id="MDX8336363.1"/>
    </source>
</evidence>
<dbReference type="SUPFAM" id="SSF53448">
    <property type="entry name" value="Nucleotide-diphospho-sugar transferases"/>
    <property type="match status" value="1"/>
</dbReference>
<evidence type="ECO:0000259" key="1">
    <source>
        <dbReference type="Pfam" id="PF00535"/>
    </source>
</evidence>
<keyword evidence="2" id="KW-0808">Transferase</keyword>
<dbReference type="InterPro" id="IPR029044">
    <property type="entry name" value="Nucleotide-diphossugar_trans"/>
</dbReference>